<feature type="domain" description="DUF4806" evidence="2">
    <location>
        <begin position="205"/>
        <end position="274"/>
    </location>
</feature>
<dbReference type="PhylomeDB" id="E9G829"/>
<dbReference type="InParanoid" id="E9G829"/>
<feature type="compositionally biased region" description="Polar residues" evidence="1">
    <location>
        <begin position="47"/>
        <end position="63"/>
    </location>
</feature>
<feature type="region of interest" description="Disordered" evidence="1">
    <location>
        <begin position="37"/>
        <end position="87"/>
    </location>
</feature>
<name>E9G829_DAPPU</name>
<dbReference type="STRING" id="6669.E9G829"/>
<dbReference type="AlphaFoldDB" id="E9G829"/>
<evidence type="ECO:0000313" key="4">
    <source>
        <dbReference type="Proteomes" id="UP000000305"/>
    </source>
</evidence>
<dbReference type="HOGENOM" id="CLU_925180_0_0_1"/>
<evidence type="ECO:0000313" key="3">
    <source>
        <dbReference type="EMBL" id="EFX84757.1"/>
    </source>
</evidence>
<dbReference type="OrthoDB" id="6776294at2759"/>
<feature type="region of interest" description="Disordered" evidence="1">
    <location>
        <begin position="102"/>
        <end position="122"/>
    </location>
</feature>
<dbReference type="InterPro" id="IPR032071">
    <property type="entry name" value="DUF4806"/>
</dbReference>
<dbReference type="KEGG" id="dpx:DAPPUDRAFT_238573"/>
<reference evidence="3 4" key="1">
    <citation type="journal article" date="2011" name="Science">
        <title>The ecoresponsive genome of Daphnia pulex.</title>
        <authorList>
            <person name="Colbourne J.K."/>
            <person name="Pfrender M.E."/>
            <person name="Gilbert D."/>
            <person name="Thomas W.K."/>
            <person name="Tucker A."/>
            <person name="Oakley T.H."/>
            <person name="Tokishita S."/>
            <person name="Aerts A."/>
            <person name="Arnold G.J."/>
            <person name="Basu M.K."/>
            <person name="Bauer D.J."/>
            <person name="Caceres C.E."/>
            <person name="Carmel L."/>
            <person name="Casola C."/>
            <person name="Choi J.H."/>
            <person name="Detter J.C."/>
            <person name="Dong Q."/>
            <person name="Dusheyko S."/>
            <person name="Eads B.D."/>
            <person name="Frohlich T."/>
            <person name="Geiler-Samerotte K.A."/>
            <person name="Gerlach D."/>
            <person name="Hatcher P."/>
            <person name="Jogdeo S."/>
            <person name="Krijgsveld J."/>
            <person name="Kriventseva E.V."/>
            <person name="Kultz D."/>
            <person name="Laforsch C."/>
            <person name="Lindquist E."/>
            <person name="Lopez J."/>
            <person name="Manak J.R."/>
            <person name="Muller J."/>
            <person name="Pangilinan J."/>
            <person name="Patwardhan R.P."/>
            <person name="Pitluck S."/>
            <person name="Pritham E.J."/>
            <person name="Rechtsteiner A."/>
            <person name="Rho M."/>
            <person name="Rogozin I.B."/>
            <person name="Sakarya O."/>
            <person name="Salamov A."/>
            <person name="Schaack S."/>
            <person name="Shapiro H."/>
            <person name="Shiga Y."/>
            <person name="Skalitzky C."/>
            <person name="Smith Z."/>
            <person name="Souvorov A."/>
            <person name="Sung W."/>
            <person name="Tang Z."/>
            <person name="Tsuchiya D."/>
            <person name="Tu H."/>
            <person name="Vos H."/>
            <person name="Wang M."/>
            <person name="Wolf Y.I."/>
            <person name="Yamagata H."/>
            <person name="Yamada T."/>
            <person name="Ye Y."/>
            <person name="Shaw J.R."/>
            <person name="Andrews J."/>
            <person name="Crease T.J."/>
            <person name="Tang H."/>
            <person name="Lucas S.M."/>
            <person name="Robertson H.M."/>
            <person name="Bork P."/>
            <person name="Koonin E.V."/>
            <person name="Zdobnov E.M."/>
            <person name="Grigoriev I.V."/>
            <person name="Lynch M."/>
            <person name="Boore J.L."/>
        </authorList>
    </citation>
    <scope>NUCLEOTIDE SEQUENCE [LARGE SCALE GENOMIC DNA]</scope>
</reference>
<dbReference type="PANTHER" id="PTHR34153:SF2">
    <property type="entry name" value="SI:CH211-262H13.3-RELATED"/>
    <property type="match status" value="1"/>
</dbReference>
<feature type="compositionally biased region" description="Polar residues" evidence="1">
    <location>
        <begin position="74"/>
        <end position="87"/>
    </location>
</feature>
<keyword evidence="4" id="KW-1185">Reference proteome</keyword>
<proteinExistence type="predicted"/>
<evidence type="ECO:0000259" key="2">
    <source>
        <dbReference type="Pfam" id="PF16064"/>
    </source>
</evidence>
<sequence length="301" mass="33928">MASTPILRSQYRVANLHRVTTSGGALMHRAYTPRYKRKRVQQDLQRRATSNKPGSSVVRSSNDLGDLEEDAFPSGSTPPSNTRALGSTSKFRVVRSSNDLGDFEEDTFPSRSTPPSNTRASAFTSKYRDDGIVNQFRQNEAGNRRPKVTSIPFESSDQFVQRGIVSISHDMRDNRSLGSAVLEQLKKIETRLMMEQDLEQDEFLLDFPLKSLDDFHSFDEEMLKNNSVRKKLHTHLTGIGGNDGRNIVRSIAKRLISKDLGKHFSWFGQKGNRNLSVTNIGKAIMRAAKREKPAISERDVN</sequence>
<evidence type="ECO:0000256" key="1">
    <source>
        <dbReference type="SAM" id="MobiDB-lite"/>
    </source>
</evidence>
<dbReference type="Pfam" id="PF16064">
    <property type="entry name" value="DUF4806"/>
    <property type="match status" value="1"/>
</dbReference>
<dbReference type="PANTHER" id="PTHR34153">
    <property type="entry name" value="SI:CH211-262H13.3-RELATED-RELATED"/>
    <property type="match status" value="1"/>
</dbReference>
<gene>
    <name evidence="3" type="ORF">DAPPUDRAFT_238573</name>
</gene>
<protein>
    <recommendedName>
        <fullName evidence="2">DUF4806 domain-containing protein</fullName>
    </recommendedName>
</protein>
<feature type="compositionally biased region" description="Polar residues" evidence="1">
    <location>
        <begin position="109"/>
        <end position="122"/>
    </location>
</feature>
<dbReference type="EMBL" id="GL732534">
    <property type="protein sequence ID" value="EFX84757.1"/>
    <property type="molecule type" value="Genomic_DNA"/>
</dbReference>
<organism evidence="3 4">
    <name type="scientific">Daphnia pulex</name>
    <name type="common">Water flea</name>
    <dbReference type="NCBI Taxonomy" id="6669"/>
    <lineage>
        <taxon>Eukaryota</taxon>
        <taxon>Metazoa</taxon>
        <taxon>Ecdysozoa</taxon>
        <taxon>Arthropoda</taxon>
        <taxon>Crustacea</taxon>
        <taxon>Branchiopoda</taxon>
        <taxon>Diplostraca</taxon>
        <taxon>Cladocera</taxon>
        <taxon>Anomopoda</taxon>
        <taxon>Daphniidae</taxon>
        <taxon>Daphnia</taxon>
    </lineage>
</organism>
<accession>E9G829</accession>
<dbReference type="Proteomes" id="UP000000305">
    <property type="component" value="Unassembled WGS sequence"/>
</dbReference>